<evidence type="ECO:0000313" key="3">
    <source>
        <dbReference type="Proteomes" id="UP000077857"/>
    </source>
</evidence>
<dbReference type="GO" id="GO:0043565">
    <property type="term" value="F:sequence-specific DNA binding"/>
    <property type="evidence" value="ECO:0007669"/>
    <property type="project" value="TreeGrafter"/>
</dbReference>
<dbReference type="Proteomes" id="UP000077857">
    <property type="component" value="Unassembled WGS sequence"/>
</dbReference>
<gene>
    <name evidence="2" type="ORF">A1507_19800</name>
</gene>
<dbReference type="PANTHER" id="PTHR36966:SF1">
    <property type="entry name" value="REP-ASSOCIATED TYROSINE TRANSPOSASE"/>
    <property type="match status" value="1"/>
</dbReference>
<dbReference type="NCBIfam" id="NF047646">
    <property type="entry name" value="REP_Tyr_transpos"/>
    <property type="match status" value="1"/>
</dbReference>
<dbReference type="GO" id="GO:0004803">
    <property type="term" value="F:transposase activity"/>
    <property type="evidence" value="ECO:0007669"/>
    <property type="project" value="InterPro"/>
</dbReference>
<feature type="domain" description="Transposase IS200-like" evidence="1">
    <location>
        <begin position="9"/>
        <end position="149"/>
    </location>
</feature>
<dbReference type="GO" id="GO:0006313">
    <property type="term" value="P:DNA transposition"/>
    <property type="evidence" value="ECO:0007669"/>
    <property type="project" value="InterPro"/>
</dbReference>
<dbReference type="PANTHER" id="PTHR36966">
    <property type="entry name" value="REP-ASSOCIATED TYROSINE TRANSPOSASE"/>
    <property type="match status" value="1"/>
</dbReference>
<accession>A0A177N2A0</accession>
<dbReference type="AlphaFoldDB" id="A0A177N2A0"/>
<dbReference type="SMART" id="SM01321">
    <property type="entry name" value="Y1_Tnp"/>
    <property type="match status" value="1"/>
</dbReference>
<evidence type="ECO:0000259" key="1">
    <source>
        <dbReference type="SMART" id="SM01321"/>
    </source>
</evidence>
<sequence length="192" mass="23713">MRTYIRSHLKGGAYFFTVNLAQRHQNDLLIRYIDELRNACRYTKQSHPMVIEAMVVLPEHLHSTAWMQEVEQRMEQLPSIWRLPEDDDDYPMRWRLLKSHFSRQIQKNEFVSDSRLRKNERGVWQRRYWEHQIRDETDYQRHLDYIHYNPVKHGYVDKAVDWRYSSIHRWIKLGIYTKNWAALPDLIEQNWE</sequence>
<organism evidence="2 3">
    <name type="scientific">Methylomonas koyamae</name>
    <dbReference type="NCBI Taxonomy" id="702114"/>
    <lineage>
        <taxon>Bacteria</taxon>
        <taxon>Pseudomonadati</taxon>
        <taxon>Pseudomonadota</taxon>
        <taxon>Gammaproteobacteria</taxon>
        <taxon>Methylococcales</taxon>
        <taxon>Methylococcaceae</taxon>
        <taxon>Methylomonas</taxon>
    </lineage>
</organism>
<dbReference type="Gene3D" id="3.30.70.1290">
    <property type="entry name" value="Transposase IS200-like"/>
    <property type="match status" value="1"/>
</dbReference>
<reference evidence="2 3" key="1">
    <citation type="submission" date="2016-03" db="EMBL/GenBank/DDBJ databases">
        <authorList>
            <person name="Ploux O."/>
        </authorList>
    </citation>
    <scope>NUCLEOTIDE SEQUENCE [LARGE SCALE GENOMIC DNA]</scope>
    <source>
        <strain evidence="2 3">R-45378</strain>
    </source>
</reference>
<dbReference type="OrthoDB" id="9794403at2"/>
<dbReference type="InterPro" id="IPR036515">
    <property type="entry name" value="Transposase_17_sf"/>
</dbReference>
<dbReference type="EMBL" id="LUUJ01000117">
    <property type="protein sequence ID" value="OAI11774.1"/>
    <property type="molecule type" value="Genomic_DNA"/>
</dbReference>
<comment type="caution">
    <text evidence="2">The sequence shown here is derived from an EMBL/GenBank/DDBJ whole genome shotgun (WGS) entry which is preliminary data.</text>
</comment>
<protein>
    <submittedName>
        <fullName evidence="2">Transposase</fullName>
    </submittedName>
</protein>
<dbReference type="InterPro" id="IPR002686">
    <property type="entry name" value="Transposase_17"/>
</dbReference>
<dbReference type="SUPFAM" id="SSF143422">
    <property type="entry name" value="Transposase IS200-like"/>
    <property type="match status" value="1"/>
</dbReference>
<name>A0A177N2A0_9GAMM</name>
<dbReference type="RefSeq" id="WP_064042214.1">
    <property type="nucleotide sequence ID" value="NZ_LUUJ01000117.1"/>
</dbReference>
<dbReference type="InterPro" id="IPR052715">
    <property type="entry name" value="RAYT_transposase"/>
</dbReference>
<proteinExistence type="predicted"/>
<evidence type="ECO:0000313" key="2">
    <source>
        <dbReference type="EMBL" id="OAI11774.1"/>
    </source>
</evidence>